<keyword evidence="2" id="KW-1185">Reference proteome</keyword>
<sequence length="163" mass="18096">MAELLESVILGVSEAFYVMDGEILEGNQSPGPGSWGEEISPPGQDWLDVGSSSITLWGSTSAEGRYIRFELWDGPPADSPWPRTWEGDLLLTSGKLHVVPFSDVAFHSLLFDVGRGGEVWRVRMRTKLVENDHEPDFPPGIYRVDLYVMQVWTSSGQVSRLSA</sequence>
<accession>A0A7W7VP66</accession>
<proteinExistence type="predicted"/>
<reference evidence="1 2" key="1">
    <citation type="submission" date="2020-08" db="EMBL/GenBank/DDBJ databases">
        <title>Genomic Encyclopedia of Type Strains, Phase III (KMG-III): the genomes of soil and plant-associated and newly described type strains.</title>
        <authorList>
            <person name="Whitman W."/>
        </authorList>
    </citation>
    <scope>NUCLEOTIDE SEQUENCE [LARGE SCALE GENOMIC DNA]</scope>
    <source>
        <strain evidence="1 2">CECT 8840</strain>
    </source>
</reference>
<comment type="caution">
    <text evidence="1">The sequence shown here is derived from an EMBL/GenBank/DDBJ whole genome shotgun (WGS) entry which is preliminary data.</text>
</comment>
<protein>
    <submittedName>
        <fullName evidence="1">Uncharacterized protein</fullName>
    </submittedName>
</protein>
<evidence type="ECO:0000313" key="2">
    <source>
        <dbReference type="Proteomes" id="UP000552644"/>
    </source>
</evidence>
<dbReference type="AlphaFoldDB" id="A0A7W7VP66"/>
<dbReference type="RefSeq" id="WP_184717507.1">
    <property type="nucleotide sequence ID" value="NZ_JACHJP010000004.1"/>
</dbReference>
<name>A0A7W7VP66_9ACTN</name>
<organism evidence="1 2">
    <name type="scientific">Streptosporangium saharense</name>
    <dbReference type="NCBI Taxonomy" id="1706840"/>
    <lineage>
        <taxon>Bacteria</taxon>
        <taxon>Bacillati</taxon>
        <taxon>Actinomycetota</taxon>
        <taxon>Actinomycetes</taxon>
        <taxon>Streptosporangiales</taxon>
        <taxon>Streptosporangiaceae</taxon>
        <taxon>Streptosporangium</taxon>
    </lineage>
</organism>
<evidence type="ECO:0000313" key="1">
    <source>
        <dbReference type="EMBL" id="MBB4917353.1"/>
    </source>
</evidence>
<gene>
    <name evidence="1" type="ORF">FHS44_004461</name>
</gene>
<dbReference type="Proteomes" id="UP000552644">
    <property type="component" value="Unassembled WGS sequence"/>
</dbReference>
<dbReference type="EMBL" id="JACHJP010000004">
    <property type="protein sequence ID" value="MBB4917353.1"/>
    <property type="molecule type" value="Genomic_DNA"/>
</dbReference>